<comment type="caution">
    <text evidence="6">The sequence shown here is derived from an EMBL/GenBank/DDBJ whole genome shotgun (WGS) entry which is preliminary data.</text>
</comment>
<keyword evidence="5" id="KW-0472">Membrane</keyword>
<dbReference type="Pfam" id="PF04184">
    <property type="entry name" value="ST7"/>
    <property type="match status" value="2"/>
</dbReference>
<keyword evidence="3" id="KW-0812">Transmembrane</keyword>
<evidence type="ECO:0000313" key="6">
    <source>
        <dbReference type="EMBL" id="KAL0191605.1"/>
    </source>
</evidence>
<dbReference type="EMBL" id="JAMKFB020000006">
    <property type="protein sequence ID" value="KAL0191605.1"/>
    <property type="molecule type" value="Genomic_DNA"/>
</dbReference>
<evidence type="ECO:0000313" key="7">
    <source>
        <dbReference type="Proteomes" id="UP001529510"/>
    </source>
</evidence>
<comment type="subcellular location">
    <subcellularLocation>
        <location evidence="1">Membrane</location>
        <topology evidence="1">Multi-pass membrane protein</topology>
    </subcellularLocation>
</comment>
<feature type="non-terminal residue" evidence="6">
    <location>
        <position position="63"/>
    </location>
</feature>
<dbReference type="PANTHER" id="PTHR12745:SF11">
    <property type="entry name" value="SUPPRESSOR OF TUMORIGENICITY 7 PROTEIN-LIKE"/>
    <property type="match status" value="1"/>
</dbReference>
<evidence type="ECO:0000256" key="2">
    <source>
        <dbReference type="ARBA" id="ARBA00009751"/>
    </source>
</evidence>
<gene>
    <name evidence="6" type="ORF">M9458_014303</name>
</gene>
<comment type="similarity">
    <text evidence="2">Belongs to the ST7 family.</text>
</comment>
<dbReference type="Proteomes" id="UP001529510">
    <property type="component" value="Unassembled WGS sequence"/>
</dbReference>
<name>A0ABD0R0Q0_CIRMR</name>
<evidence type="ECO:0000256" key="5">
    <source>
        <dbReference type="ARBA" id="ARBA00023136"/>
    </source>
</evidence>
<dbReference type="GO" id="GO:0016020">
    <property type="term" value="C:membrane"/>
    <property type="evidence" value="ECO:0007669"/>
    <property type="project" value="UniProtKB-SubCell"/>
</dbReference>
<evidence type="ECO:0000256" key="3">
    <source>
        <dbReference type="ARBA" id="ARBA00022692"/>
    </source>
</evidence>
<dbReference type="PANTHER" id="PTHR12745">
    <property type="entry name" value="SUPPRESSION OF TUMORIGENICITY 7"/>
    <property type="match status" value="1"/>
</dbReference>
<dbReference type="AlphaFoldDB" id="A0ABD0R0Q0"/>
<sequence length="63" mass="7088">CAAAYVLLAEEEATTITEAERLFKQALKSAGKDTNLVVYIKRRLAMCARKLGRIKEAVKMMRD</sequence>
<reference evidence="6 7" key="1">
    <citation type="submission" date="2024-05" db="EMBL/GenBank/DDBJ databases">
        <title>Genome sequencing and assembly of Indian major carp, Cirrhinus mrigala (Hamilton, 1822).</title>
        <authorList>
            <person name="Mohindra V."/>
            <person name="Chowdhury L.M."/>
            <person name="Lal K."/>
            <person name="Jena J.K."/>
        </authorList>
    </citation>
    <scope>NUCLEOTIDE SEQUENCE [LARGE SCALE GENOMIC DNA]</scope>
    <source>
        <strain evidence="6">CM1030</strain>
        <tissue evidence="6">Blood</tissue>
    </source>
</reference>
<keyword evidence="4" id="KW-1133">Transmembrane helix</keyword>
<feature type="non-terminal residue" evidence="6">
    <location>
        <position position="1"/>
    </location>
</feature>
<proteinExistence type="inferred from homology"/>
<evidence type="ECO:0000256" key="4">
    <source>
        <dbReference type="ARBA" id="ARBA00022989"/>
    </source>
</evidence>
<organism evidence="6 7">
    <name type="scientific">Cirrhinus mrigala</name>
    <name type="common">Mrigala</name>
    <dbReference type="NCBI Taxonomy" id="683832"/>
    <lineage>
        <taxon>Eukaryota</taxon>
        <taxon>Metazoa</taxon>
        <taxon>Chordata</taxon>
        <taxon>Craniata</taxon>
        <taxon>Vertebrata</taxon>
        <taxon>Euteleostomi</taxon>
        <taxon>Actinopterygii</taxon>
        <taxon>Neopterygii</taxon>
        <taxon>Teleostei</taxon>
        <taxon>Ostariophysi</taxon>
        <taxon>Cypriniformes</taxon>
        <taxon>Cyprinidae</taxon>
        <taxon>Labeoninae</taxon>
        <taxon>Labeonini</taxon>
        <taxon>Cirrhinus</taxon>
    </lineage>
</organism>
<evidence type="ECO:0000256" key="1">
    <source>
        <dbReference type="ARBA" id="ARBA00004141"/>
    </source>
</evidence>
<accession>A0ABD0R0Q0</accession>
<keyword evidence="7" id="KW-1185">Reference proteome</keyword>
<dbReference type="InterPro" id="IPR007311">
    <property type="entry name" value="ST7"/>
</dbReference>
<protein>
    <submittedName>
        <fullName evidence="6">Uncharacterized protein</fullName>
    </submittedName>
</protein>